<dbReference type="EMBL" id="JBAHYK010002381">
    <property type="protein sequence ID" value="KAL0565182.1"/>
    <property type="molecule type" value="Genomic_DNA"/>
</dbReference>
<keyword evidence="3" id="KW-0813">Transport</keyword>
<evidence type="ECO:0000256" key="4">
    <source>
        <dbReference type="ARBA" id="ARBA00022753"/>
    </source>
</evidence>
<accession>A0ABR3EQV1</accession>
<comment type="subcellular location">
    <subcellularLocation>
        <location evidence="1">Endosome membrane</location>
    </subcellularLocation>
</comment>
<organism evidence="9 10">
    <name type="scientific">Marasmius crinis-equi</name>
    <dbReference type="NCBI Taxonomy" id="585013"/>
    <lineage>
        <taxon>Eukaryota</taxon>
        <taxon>Fungi</taxon>
        <taxon>Dikarya</taxon>
        <taxon>Basidiomycota</taxon>
        <taxon>Agaricomycotina</taxon>
        <taxon>Agaricomycetes</taxon>
        <taxon>Agaricomycetidae</taxon>
        <taxon>Agaricales</taxon>
        <taxon>Marasmiineae</taxon>
        <taxon>Marasmiaceae</taxon>
        <taxon>Marasmius</taxon>
    </lineage>
</organism>
<keyword evidence="7" id="KW-0175">Coiled coil</keyword>
<evidence type="ECO:0000256" key="1">
    <source>
        <dbReference type="ARBA" id="ARBA00004608"/>
    </source>
</evidence>
<sequence length="193" mass="21875">MHSSLKLQRDKVKQYQKQIQSVLDREQAIAKSLLASGQKDRALTALRRRKYQQSLLTKTDGQLENLEQLVSSIEFSLIEVSVLHGLKQGNDVLKAIHKEMNVESVEKLLEETAEAREYQREIDDMLANNLTLEDEDAVQAELLGLQAEQLKAPEETPQRKEADKLPSVPTTEPVKPVLEDEEPAREERIAIPA</sequence>
<dbReference type="Gene3D" id="1.10.287.1060">
    <property type="entry name" value="ESAT-6-like"/>
    <property type="match status" value="1"/>
</dbReference>
<feature type="coiled-coil region" evidence="7">
    <location>
        <begin position="108"/>
        <end position="135"/>
    </location>
</feature>
<dbReference type="PANTHER" id="PTHR22761:SF5">
    <property type="entry name" value="CHARGED MULTIVESICULAR BODY PROTEIN 6"/>
    <property type="match status" value="1"/>
</dbReference>
<protein>
    <submittedName>
        <fullName evidence="9">Vacuolar protein sorting-associated protein 20</fullName>
    </submittedName>
</protein>
<dbReference type="PANTHER" id="PTHR22761">
    <property type="entry name" value="CHARGED MULTIVESICULAR BODY PROTEIN"/>
    <property type="match status" value="1"/>
</dbReference>
<comment type="similarity">
    <text evidence="2">Belongs to the SNF7 family.</text>
</comment>
<evidence type="ECO:0000256" key="8">
    <source>
        <dbReference type="SAM" id="MobiDB-lite"/>
    </source>
</evidence>
<evidence type="ECO:0000313" key="10">
    <source>
        <dbReference type="Proteomes" id="UP001465976"/>
    </source>
</evidence>
<evidence type="ECO:0000256" key="2">
    <source>
        <dbReference type="ARBA" id="ARBA00006190"/>
    </source>
</evidence>
<keyword evidence="6" id="KW-0472">Membrane</keyword>
<evidence type="ECO:0000256" key="3">
    <source>
        <dbReference type="ARBA" id="ARBA00022448"/>
    </source>
</evidence>
<comment type="caution">
    <text evidence="9">The sequence shown here is derived from an EMBL/GenBank/DDBJ whole genome shotgun (WGS) entry which is preliminary data.</text>
</comment>
<dbReference type="Proteomes" id="UP001465976">
    <property type="component" value="Unassembled WGS sequence"/>
</dbReference>
<dbReference type="InterPro" id="IPR005024">
    <property type="entry name" value="Snf7_fam"/>
</dbReference>
<keyword evidence="10" id="KW-1185">Reference proteome</keyword>
<proteinExistence type="inferred from homology"/>
<keyword evidence="4" id="KW-0967">Endosome</keyword>
<evidence type="ECO:0000256" key="7">
    <source>
        <dbReference type="SAM" id="Coils"/>
    </source>
</evidence>
<name>A0ABR3EQV1_9AGAR</name>
<gene>
    <name evidence="9" type="primary">VPS20</name>
    <name evidence="9" type="ORF">V5O48_016844</name>
</gene>
<keyword evidence="5" id="KW-0653">Protein transport</keyword>
<reference evidence="9 10" key="1">
    <citation type="submission" date="2024-02" db="EMBL/GenBank/DDBJ databases">
        <title>A draft genome for the cacao thread blight pathogen Marasmius crinis-equi.</title>
        <authorList>
            <person name="Cohen S.P."/>
            <person name="Baruah I.K."/>
            <person name="Amoako-Attah I."/>
            <person name="Bukari Y."/>
            <person name="Meinhardt L.W."/>
            <person name="Bailey B.A."/>
        </authorList>
    </citation>
    <scope>NUCLEOTIDE SEQUENCE [LARGE SCALE GENOMIC DNA]</scope>
    <source>
        <strain evidence="9 10">GH-76</strain>
    </source>
</reference>
<feature type="region of interest" description="Disordered" evidence="8">
    <location>
        <begin position="149"/>
        <end position="193"/>
    </location>
</feature>
<feature type="compositionally biased region" description="Basic and acidic residues" evidence="8">
    <location>
        <begin position="151"/>
        <end position="164"/>
    </location>
</feature>
<evidence type="ECO:0000313" key="9">
    <source>
        <dbReference type="EMBL" id="KAL0565182.1"/>
    </source>
</evidence>
<evidence type="ECO:0000256" key="5">
    <source>
        <dbReference type="ARBA" id="ARBA00022927"/>
    </source>
</evidence>
<dbReference type="Pfam" id="PF03357">
    <property type="entry name" value="Snf7"/>
    <property type="match status" value="1"/>
</dbReference>
<evidence type="ECO:0000256" key="6">
    <source>
        <dbReference type="ARBA" id="ARBA00023136"/>
    </source>
</evidence>